<sequence length="331" mass="37916">MTRFNWQTCYAPLFDELTNSGRQHWRELLETQLHKRFDQNPHGDISRWLSALDTLPAIDAVRPELNQSAVGLYSEKMLPDEARQQLESGLRGLMPWRKGPFDFFDTRIDTEWRSDWKWDRVLPHLSDLSGRQILDVGCGSGYHLWRMLGEGAGRVIGVDPGLLFLFQFLAVKGYVSPALRADLLPIKLEDLPPRLESFDTTFSMGVLYHRRSPLDHLLELKDTLKPGGELVLETLVVEGPEGYSLMPEDRYGQMRNVWFLPSCDTLLLWLRRTGFVNGRVVDVSVTTTDEQRQTEWMRFNSLADFLDPDDPGKTIEGYPGPKRATLIAGKP</sequence>
<dbReference type="Pfam" id="PF08003">
    <property type="entry name" value="Methyltransf_9"/>
    <property type="match status" value="1"/>
</dbReference>
<dbReference type="PANTHER" id="PTHR43464:SF95">
    <property type="entry name" value="TRNA U34 CARBOXYMETHYLTRANSFERASE"/>
    <property type="match status" value="1"/>
</dbReference>
<organism evidence="4 5">
    <name type="scientific">Marinobacter confluentis</name>
    <dbReference type="NCBI Taxonomy" id="1697557"/>
    <lineage>
        <taxon>Bacteria</taxon>
        <taxon>Pseudomonadati</taxon>
        <taxon>Pseudomonadota</taxon>
        <taxon>Gammaproteobacteria</taxon>
        <taxon>Pseudomonadales</taxon>
        <taxon>Marinobacteraceae</taxon>
        <taxon>Marinobacter</taxon>
    </lineage>
</organism>
<feature type="binding site" evidence="3">
    <location>
        <position position="117"/>
    </location>
    <ligand>
        <name>carboxy-S-adenosyl-L-methionine</name>
        <dbReference type="ChEBI" id="CHEBI:134278"/>
    </ligand>
</feature>
<name>A0A4Z1BCV8_9GAMM</name>
<dbReference type="InterPro" id="IPR027555">
    <property type="entry name" value="Mo5U34_MeTrfas-like"/>
</dbReference>
<dbReference type="NCBIfam" id="TIGR00452">
    <property type="entry name" value="tRNA 5-methoxyuridine(34)/uridine 5-oxyacetic acid(34) synthase CmoB"/>
    <property type="match status" value="1"/>
</dbReference>
<feature type="binding site" evidence="3">
    <location>
        <position position="98"/>
    </location>
    <ligand>
        <name>carboxy-S-adenosyl-L-methionine</name>
        <dbReference type="ChEBI" id="CHEBI:134278"/>
    </ligand>
</feature>
<comment type="function">
    <text evidence="3">Catalyzes carboxymethyl transfer from carboxy-S-adenosyl-L-methionine (Cx-SAM) to 5-hydroxyuridine (ho5U) to form 5-carboxymethoxyuridine (cmo5U) at position 34 in tRNAs.</text>
</comment>
<dbReference type="GO" id="GO:0002098">
    <property type="term" value="P:tRNA wobble uridine modification"/>
    <property type="evidence" value="ECO:0007669"/>
    <property type="project" value="InterPro"/>
</dbReference>
<dbReference type="EC" id="2.5.1.-" evidence="3"/>
<feature type="binding site" evidence="3">
    <location>
        <begin position="188"/>
        <end position="189"/>
    </location>
    <ligand>
        <name>carboxy-S-adenosyl-L-methionine</name>
        <dbReference type="ChEBI" id="CHEBI:134278"/>
    </ligand>
</feature>
<dbReference type="InterPro" id="IPR029063">
    <property type="entry name" value="SAM-dependent_MTases_sf"/>
</dbReference>
<dbReference type="AlphaFoldDB" id="A0A4Z1BCV8"/>
<evidence type="ECO:0000313" key="4">
    <source>
        <dbReference type="EMBL" id="TGN40054.1"/>
    </source>
</evidence>
<feature type="binding site" evidence="3">
    <location>
        <position position="323"/>
    </location>
    <ligand>
        <name>carboxy-S-adenosyl-L-methionine</name>
        <dbReference type="ChEBI" id="CHEBI:134278"/>
    </ligand>
</feature>
<feature type="binding site" evidence="3">
    <location>
        <position position="112"/>
    </location>
    <ligand>
        <name>carboxy-S-adenosyl-L-methionine</name>
        <dbReference type="ChEBI" id="CHEBI:134278"/>
    </ligand>
</feature>
<dbReference type="RefSeq" id="WP_135802717.1">
    <property type="nucleotide sequence ID" value="NZ_SRPF01000002.1"/>
</dbReference>
<evidence type="ECO:0000256" key="2">
    <source>
        <dbReference type="ARBA" id="ARBA00022694"/>
    </source>
</evidence>
<dbReference type="CDD" id="cd02440">
    <property type="entry name" value="AdoMet_MTases"/>
    <property type="match status" value="1"/>
</dbReference>
<dbReference type="PANTHER" id="PTHR43464">
    <property type="entry name" value="METHYLTRANSFERASE"/>
    <property type="match status" value="1"/>
</dbReference>
<comment type="caution">
    <text evidence="4">The sequence shown here is derived from an EMBL/GenBank/DDBJ whole genome shotgun (WGS) entry which is preliminary data.</text>
</comment>
<keyword evidence="1 3" id="KW-0808">Transferase</keyword>
<evidence type="ECO:0000256" key="3">
    <source>
        <dbReference type="HAMAP-Rule" id="MF_01590"/>
    </source>
</evidence>
<dbReference type="InterPro" id="IPR010017">
    <property type="entry name" value="CmoB"/>
</dbReference>
<protein>
    <recommendedName>
        <fullName evidence="3">tRNA U34 carboxymethyltransferase</fullName>
        <ecNumber evidence="3">2.5.1.-</ecNumber>
    </recommendedName>
</protein>
<keyword evidence="2 3" id="KW-0819">tRNA processing</keyword>
<accession>A0A4Z1BCV8</accession>
<feature type="binding site" evidence="3">
    <location>
        <position position="204"/>
    </location>
    <ligand>
        <name>carboxy-S-adenosyl-L-methionine</name>
        <dbReference type="ChEBI" id="CHEBI:134278"/>
    </ligand>
</feature>
<dbReference type="OrthoDB" id="9773188at2"/>
<dbReference type="EMBL" id="SRPF01000002">
    <property type="protein sequence ID" value="TGN40054.1"/>
    <property type="molecule type" value="Genomic_DNA"/>
</dbReference>
<keyword evidence="5" id="KW-1185">Reference proteome</keyword>
<reference evidence="4 5" key="1">
    <citation type="submission" date="2019-04" db="EMBL/GenBank/DDBJ databases">
        <authorList>
            <person name="Park S."/>
            <person name="Yoon J.-H."/>
        </authorList>
    </citation>
    <scope>NUCLEOTIDE SEQUENCE [LARGE SCALE GENOMIC DNA]</scope>
    <source>
        <strain evidence="4 5">HJM-18</strain>
    </source>
</reference>
<proteinExistence type="inferred from homology"/>
<comment type="caution">
    <text evidence="3">Lacks conserved residue(s) required for the propagation of feature annotation.</text>
</comment>
<comment type="similarity">
    <text evidence="3">Belongs to the class I-like SAM-binding methyltransferase superfamily. CmoB family.</text>
</comment>
<comment type="catalytic activity">
    <reaction evidence="3">
        <text>carboxy-S-adenosyl-L-methionine + 5-hydroxyuridine(34) in tRNA = 5-carboxymethoxyuridine(34) in tRNA + S-adenosyl-L-homocysteine + H(+)</text>
        <dbReference type="Rhea" id="RHEA:52848"/>
        <dbReference type="Rhea" id="RHEA-COMP:13381"/>
        <dbReference type="Rhea" id="RHEA-COMP:13383"/>
        <dbReference type="ChEBI" id="CHEBI:15378"/>
        <dbReference type="ChEBI" id="CHEBI:57856"/>
        <dbReference type="ChEBI" id="CHEBI:134278"/>
        <dbReference type="ChEBI" id="CHEBI:136877"/>
        <dbReference type="ChEBI" id="CHEBI:136879"/>
    </reaction>
</comment>
<comment type="subunit">
    <text evidence="3">Homotetramer.</text>
</comment>
<dbReference type="Gene3D" id="3.40.50.150">
    <property type="entry name" value="Vaccinia Virus protein VP39"/>
    <property type="match status" value="1"/>
</dbReference>
<evidence type="ECO:0000313" key="5">
    <source>
        <dbReference type="Proteomes" id="UP000298325"/>
    </source>
</evidence>
<dbReference type="NCBIfam" id="NF011650">
    <property type="entry name" value="PRK15068.1"/>
    <property type="match status" value="1"/>
</dbReference>
<evidence type="ECO:0000256" key="1">
    <source>
        <dbReference type="ARBA" id="ARBA00022679"/>
    </source>
</evidence>
<dbReference type="SUPFAM" id="SSF53335">
    <property type="entry name" value="S-adenosyl-L-methionine-dependent methyltransferases"/>
    <property type="match status" value="1"/>
</dbReference>
<dbReference type="GO" id="GO:0016765">
    <property type="term" value="F:transferase activity, transferring alkyl or aryl (other than methyl) groups"/>
    <property type="evidence" value="ECO:0007669"/>
    <property type="project" value="UniProtKB-UniRule"/>
</dbReference>
<dbReference type="Proteomes" id="UP000298325">
    <property type="component" value="Unassembled WGS sequence"/>
</dbReference>
<dbReference type="GO" id="GO:0008168">
    <property type="term" value="F:methyltransferase activity"/>
    <property type="evidence" value="ECO:0007669"/>
    <property type="project" value="TreeGrafter"/>
</dbReference>
<feature type="binding site" evidence="3">
    <location>
        <position position="208"/>
    </location>
    <ligand>
        <name>carboxy-S-adenosyl-L-methionine</name>
        <dbReference type="ChEBI" id="CHEBI:134278"/>
    </ligand>
</feature>
<dbReference type="HAMAP" id="MF_01590">
    <property type="entry name" value="tRNA_carboxymethyltr_CmoB"/>
    <property type="match status" value="1"/>
</dbReference>
<gene>
    <name evidence="3 4" type="primary">cmoB</name>
    <name evidence="4" type="ORF">E5Q11_07105</name>
</gene>
<feature type="binding site" evidence="3">
    <location>
        <position position="137"/>
    </location>
    <ligand>
        <name>carboxy-S-adenosyl-L-methionine</name>
        <dbReference type="ChEBI" id="CHEBI:134278"/>
    </ligand>
</feature>